<organism evidence="1 2">
    <name type="scientific">Pseudomonas phage Psa21</name>
    <dbReference type="NCBI Taxonomy" id="2530023"/>
    <lineage>
        <taxon>Viruses</taxon>
        <taxon>Duplodnaviria</taxon>
        <taxon>Heunggongvirae</taxon>
        <taxon>Uroviricota</taxon>
        <taxon>Caudoviricetes</taxon>
        <taxon>Chimalliviridae</taxon>
        <taxon>Tepukevirus</taxon>
        <taxon>Tepukevirus Psa21</taxon>
    </lineage>
</organism>
<keyword evidence="2" id="KW-1185">Reference proteome</keyword>
<protein>
    <submittedName>
        <fullName evidence="1">Uncharacterized protein</fullName>
    </submittedName>
</protein>
<evidence type="ECO:0000313" key="1">
    <source>
        <dbReference type="EMBL" id="QBJ02671.1"/>
    </source>
</evidence>
<name>A0A481W4K1_9CAUD</name>
<accession>A0A481W4K1</accession>
<gene>
    <name evidence="1" type="ORF">PSA21_144</name>
</gene>
<dbReference type="Proteomes" id="UP000294134">
    <property type="component" value="Segment"/>
</dbReference>
<evidence type="ECO:0000313" key="2">
    <source>
        <dbReference type="Proteomes" id="UP000294134"/>
    </source>
</evidence>
<proteinExistence type="predicted"/>
<sequence>MNYLSAVRSKLDQHLDRIFQDSRFDRESRRIIAEVITKAIADYRYGPTGEHDQRSPFMCNAVSGYAAEHPNYTYAADLTLAFIDMLLTLDDDCNITMHCYVVNSLTAEEKHELNSEEDMRPFPEIYDYILACLVPLDL</sequence>
<dbReference type="EMBL" id="MK552327">
    <property type="protein sequence ID" value="QBJ02671.1"/>
    <property type="molecule type" value="Genomic_DNA"/>
</dbReference>
<reference evidence="1 2" key="1">
    <citation type="submission" date="2019-02" db="EMBL/GenBank/DDBJ databases">
        <authorList>
            <person name="Frampton R.A."/>
            <person name="Wojtus J.K."/>
            <person name="Fineran P.C."/>
            <person name="Hendrickson H.L."/>
        </authorList>
    </citation>
    <scope>NUCLEOTIDE SEQUENCE [LARGE SCALE GENOMIC DNA]</scope>
</reference>